<evidence type="ECO:0000256" key="1">
    <source>
        <dbReference type="SAM" id="Phobius"/>
    </source>
</evidence>
<feature type="transmembrane region" description="Helical" evidence="1">
    <location>
        <begin position="93"/>
        <end position="116"/>
    </location>
</feature>
<feature type="transmembrane region" description="Helical" evidence="1">
    <location>
        <begin position="37"/>
        <end position="57"/>
    </location>
</feature>
<gene>
    <name evidence="2" type="ORF">WJU22_20555</name>
</gene>
<keyword evidence="1" id="KW-0472">Membrane</keyword>
<name>A0ABZ2YZ56_9BACT</name>
<feature type="transmembrane region" description="Helical" evidence="1">
    <location>
        <begin position="63"/>
        <end position="81"/>
    </location>
</feature>
<sequence>MNASAKLTPGVVVAMLIWWPVLAIFSRKGTYVKRVQTFLSVFTMIFAGISTVLQIQHEFVSDRIVFLLLLTGFYIILLLLFRSRKNLTGWGSLLFIAMGAGIAWFEQIVVFCTGFGRDYLPGSWGYERDLFETMTAVAMLVLAVACGFAALWMPPPGKKTASGEAD</sequence>
<protein>
    <submittedName>
        <fullName evidence="2">Uncharacterized protein</fullName>
    </submittedName>
</protein>
<reference evidence="2 3" key="1">
    <citation type="submission" date="2024-03" db="EMBL/GenBank/DDBJ databases">
        <title>Chitinophaga caseinilytica sp. nov., a casein hydrolysing bacterium isolated from forest soil.</title>
        <authorList>
            <person name="Lee D.S."/>
            <person name="Han D.M."/>
            <person name="Baek J.H."/>
            <person name="Choi D.G."/>
            <person name="Jeon J.H."/>
            <person name="Jeon C.O."/>
        </authorList>
    </citation>
    <scope>NUCLEOTIDE SEQUENCE [LARGE SCALE GENOMIC DNA]</scope>
    <source>
        <strain evidence="2 3">KACC 19118</strain>
    </source>
</reference>
<evidence type="ECO:0000313" key="3">
    <source>
        <dbReference type="Proteomes" id="UP001449657"/>
    </source>
</evidence>
<feature type="transmembrane region" description="Helical" evidence="1">
    <location>
        <begin position="6"/>
        <end position="25"/>
    </location>
</feature>
<feature type="transmembrane region" description="Helical" evidence="1">
    <location>
        <begin position="136"/>
        <end position="153"/>
    </location>
</feature>
<keyword evidence="3" id="KW-1185">Reference proteome</keyword>
<keyword evidence="1" id="KW-1133">Transmembrane helix</keyword>
<proteinExistence type="predicted"/>
<evidence type="ECO:0000313" key="2">
    <source>
        <dbReference type="EMBL" id="WZN45294.1"/>
    </source>
</evidence>
<keyword evidence="1" id="KW-0812">Transmembrane</keyword>
<dbReference type="Proteomes" id="UP001449657">
    <property type="component" value="Chromosome"/>
</dbReference>
<accession>A0ABZ2YZ56</accession>
<organism evidence="2 3">
    <name type="scientific">Chitinophaga caseinilytica</name>
    <dbReference type="NCBI Taxonomy" id="2267521"/>
    <lineage>
        <taxon>Bacteria</taxon>
        <taxon>Pseudomonadati</taxon>
        <taxon>Bacteroidota</taxon>
        <taxon>Chitinophagia</taxon>
        <taxon>Chitinophagales</taxon>
        <taxon>Chitinophagaceae</taxon>
        <taxon>Chitinophaga</taxon>
    </lineage>
</organism>
<dbReference type="EMBL" id="CP150096">
    <property type="protein sequence ID" value="WZN45294.1"/>
    <property type="molecule type" value="Genomic_DNA"/>
</dbReference>
<dbReference type="RefSeq" id="WP_341840047.1">
    <property type="nucleotide sequence ID" value="NZ_CP149792.1"/>
</dbReference>